<feature type="non-terminal residue" evidence="2">
    <location>
        <position position="293"/>
    </location>
</feature>
<proteinExistence type="predicted"/>
<accession>A9U778</accession>
<evidence type="ECO:0000256" key="1">
    <source>
        <dbReference type="SAM" id="MobiDB-lite"/>
    </source>
</evidence>
<feature type="compositionally biased region" description="Basic and acidic residues" evidence="1">
    <location>
        <begin position="176"/>
        <end position="245"/>
    </location>
</feature>
<evidence type="ECO:0000313" key="2">
    <source>
        <dbReference type="EMBL" id="EDQ48475.1"/>
    </source>
</evidence>
<feature type="compositionally biased region" description="Basic and acidic residues" evidence="1">
    <location>
        <begin position="114"/>
        <end position="124"/>
    </location>
</feature>
<reference evidence="2" key="1">
    <citation type="journal article" date="2008" name="Science">
        <title>The Physcomitrella genome reveals evolutionary insights into the conquest of land by plants.</title>
        <authorList>
            <person name="Rensing S."/>
            <person name="Lang D."/>
            <person name="Zimmer A."/>
            <person name="Terry A."/>
            <person name="Salamov A."/>
            <person name="Shapiro H."/>
            <person name="Nishiyama T."/>
            <person name="Perroud P.-F."/>
            <person name="Lindquist E."/>
            <person name="Kamisugi Y."/>
            <person name="Tanahashi T."/>
            <person name="Sakakibara K."/>
            <person name="Fujita T."/>
            <person name="Oishi K."/>
            <person name="Shin-I T."/>
            <person name="Kuroki Y."/>
            <person name="Toyoda A."/>
            <person name="Suzuki Y."/>
            <person name="Hashimoto A."/>
            <person name="Yamaguchi K."/>
            <person name="Sugano A."/>
            <person name="Kohara Y."/>
            <person name="Fujiyama A."/>
            <person name="Anterola A."/>
            <person name="Aoki S."/>
            <person name="Ashton N."/>
            <person name="Barbazuk W.B."/>
            <person name="Barker E."/>
            <person name="Bennetzen J."/>
            <person name="Bezanilla M."/>
            <person name="Blankenship R."/>
            <person name="Cho S.H."/>
            <person name="Dutcher S."/>
            <person name="Estelle M."/>
            <person name="Fawcett J.A."/>
            <person name="Gundlach H."/>
            <person name="Hanada K."/>
            <person name="Heyl A."/>
            <person name="Hicks K.A."/>
            <person name="Hugh J."/>
            <person name="Lohr M."/>
            <person name="Mayer K."/>
            <person name="Melkozernov A."/>
            <person name="Murata T."/>
            <person name="Nelson D."/>
            <person name="Pils B."/>
            <person name="Prigge M."/>
            <person name="Reiss B."/>
            <person name="Renner T."/>
            <person name="Rombauts S."/>
            <person name="Rushton P."/>
            <person name="Sanderfoot A."/>
            <person name="Schween G."/>
            <person name="Shiu S.-H."/>
            <person name="Stueber K."/>
            <person name="Theodoulou F.L."/>
            <person name="Tu H."/>
            <person name="Van de Peer Y."/>
            <person name="Verrier P.J."/>
            <person name="Waters E."/>
            <person name="Wood A."/>
            <person name="Yang L."/>
            <person name="Cove D."/>
            <person name="Cuming A."/>
            <person name="Hasebe M."/>
            <person name="Lucas S."/>
            <person name="Mishler D.B."/>
            <person name="Reski R."/>
            <person name="Grigoriev I."/>
            <person name="Quatrano R.S."/>
            <person name="Boore J.L."/>
        </authorList>
    </citation>
    <scope>NUCLEOTIDE SEQUENCE [LARGE SCALE GENOMIC DNA]</scope>
</reference>
<name>A9U778_PHYPA</name>
<feature type="region of interest" description="Disordered" evidence="1">
    <location>
        <begin position="26"/>
        <end position="69"/>
    </location>
</feature>
<feature type="region of interest" description="Disordered" evidence="1">
    <location>
        <begin position="90"/>
        <end position="124"/>
    </location>
</feature>
<dbReference type="EMBL" id="DS546376">
    <property type="protein sequence ID" value="EDQ48475.1"/>
    <property type="molecule type" value="Genomic_DNA"/>
</dbReference>
<organism>
    <name type="scientific">Physcomitrium patens</name>
    <name type="common">Spreading-leaved earth moss</name>
    <name type="synonym">Physcomitrella patens</name>
    <dbReference type="NCBI Taxonomy" id="3218"/>
    <lineage>
        <taxon>Eukaryota</taxon>
        <taxon>Viridiplantae</taxon>
        <taxon>Streptophyta</taxon>
        <taxon>Embryophyta</taxon>
        <taxon>Bryophyta</taxon>
        <taxon>Bryophytina</taxon>
        <taxon>Bryopsida</taxon>
        <taxon>Funariidae</taxon>
        <taxon>Funariales</taxon>
        <taxon>Funariaceae</taxon>
        <taxon>Physcomitrium</taxon>
    </lineage>
</organism>
<protein>
    <submittedName>
        <fullName evidence="2">Predicted protein</fullName>
    </submittedName>
</protein>
<sequence>MARDACRSLQHEGLVFEPVELAREQVQPHAQRHQHGQAKAVAIERGAQRQRDAREGNVQRHQQQAEHEHDAPLVQVEEHVEHGHHTHLQAGTHHLHVQQRQVQLGDAQQLQDGRPGHQGDEDGQRLHLGDLAQAGLDGVDHLVAHGLDVFQRSAAAHGVEELVVVLDEVGLDAHQEDRHARNDGQVRQEHRQVVDQRGPEPADDLLRGRRVVPEHELVDPDAQVVEHADADQRQKDQRALREVKGDPALLQRKAAQHDHPHAGQQQHVADHEAGQQPFQPPVAQRQRQQHDEQ</sequence>
<dbReference type="AlphaFoldDB" id="A9U778"/>
<gene>
    <name evidence="2" type="ORF">PHYPADRAFT_103761</name>
</gene>
<feature type="compositionally biased region" description="Basic and acidic residues" evidence="1">
    <location>
        <begin position="46"/>
        <end position="69"/>
    </location>
</feature>
<feature type="region of interest" description="Disordered" evidence="1">
    <location>
        <begin position="176"/>
        <end position="293"/>
    </location>
</feature>